<name>A0A2U1KTQ8_ARTAN</name>
<dbReference type="AlphaFoldDB" id="A0A2U1KTQ8"/>
<dbReference type="Proteomes" id="UP000245207">
    <property type="component" value="Unassembled WGS sequence"/>
</dbReference>
<evidence type="ECO:0000313" key="2">
    <source>
        <dbReference type="EMBL" id="PWA40118.1"/>
    </source>
</evidence>
<comment type="caution">
    <text evidence="2">The sequence shown here is derived from an EMBL/GenBank/DDBJ whole genome shotgun (WGS) entry which is preliminary data.</text>
</comment>
<feature type="region of interest" description="Disordered" evidence="1">
    <location>
        <begin position="88"/>
        <end position="107"/>
    </location>
</feature>
<keyword evidence="3" id="KW-1185">Reference proteome</keyword>
<accession>A0A2U1KTQ8</accession>
<gene>
    <name evidence="2" type="ORF">CTI12_AA565800</name>
</gene>
<evidence type="ECO:0000313" key="3">
    <source>
        <dbReference type="Proteomes" id="UP000245207"/>
    </source>
</evidence>
<sequence>MDVDSDVVVTADDGVQTSSDILADSSKAIPAADDTMESADQGVKDSATDPLHHVSAGQPTTKVPTDAASTVTPVTIPAVAVPSIVSTDQSGVSADKPTDPASIGINKGKSVMLEPALPSRKKSKKELELERLSEQVAANLVAADLANEAKRQEELSGSEKVQESSTDPIPSVKVSSVVPPDIVASEASKPNEDSTNALPEDLLRGSTTDNIPPESSIWEMVDSKRQRYLGFNMRRITNYILIKKSISRRLYFQEVEMQKVIVDQRKARAASGSHEEDSDIFSRRHDPNAIKEHLLKITTDHRSHMASKRGKTRMAGQLSAFAYALSDHAEGEDLWLISTCSINLNVHLSDRPLGGTYVNSRCRHPIGEGK</sequence>
<feature type="region of interest" description="Disordered" evidence="1">
    <location>
        <begin position="1"/>
        <end position="65"/>
    </location>
</feature>
<feature type="compositionally biased region" description="Basic and acidic residues" evidence="1">
    <location>
        <begin position="42"/>
        <end position="52"/>
    </location>
</feature>
<proteinExistence type="predicted"/>
<protein>
    <submittedName>
        <fullName evidence="2">Uncharacterized protein</fullName>
    </submittedName>
</protein>
<feature type="region of interest" description="Disordered" evidence="1">
    <location>
        <begin position="151"/>
        <end position="213"/>
    </location>
</feature>
<dbReference type="STRING" id="35608.A0A2U1KTQ8"/>
<feature type="compositionally biased region" description="Low complexity" evidence="1">
    <location>
        <begin position="167"/>
        <end position="183"/>
    </location>
</feature>
<feature type="compositionally biased region" description="Low complexity" evidence="1">
    <location>
        <begin position="1"/>
        <end position="15"/>
    </location>
</feature>
<dbReference type="EMBL" id="PKPP01014044">
    <property type="protein sequence ID" value="PWA40118.1"/>
    <property type="molecule type" value="Genomic_DNA"/>
</dbReference>
<evidence type="ECO:0000256" key="1">
    <source>
        <dbReference type="SAM" id="MobiDB-lite"/>
    </source>
</evidence>
<organism evidence="2 3">
    <name type="scientific">Artemisia annua</name>
    <name type="common">Sweet wormwood</name>
    <dbReference type="NCBI Taxonomy" id="35608"/>
    <lineage>
        <taxon>Eukaryota</taxon>
        <taxon>Viridiplantae</taxon>
        <taxon>Streptophyta</taxon>
        <taxon>Embryophyta</taxon>
        <taxon>Tracheophyta</taxon>
        <taxon>Spermatophyta</taxon>
        <taxon>Magnoliopsida</taxon>
        <taxon>eudicotyledons</taxon>
        <taxon>Gunneridae</taxon>
        <taxon>Pentapetalae</taxon>
        <taxon>asterids</taxon>
        <taxon>campanulids</taxon>
        <taxon>Asterales</taxon>
        <taxon>Asteraceae</taxon>
        <taxon>Asteroideae</taxon>
        <taxon>Anthemideae</taxon>
        <taxon>Artemisiinae</taxon>
        <taxon>Artemisia</taxon>
    </lineage>
</organism>
<reference evidence="2 3" key="1">
    <citation type="journal article" date="2018" name="Mol. Plant">
        <title>The genome of Artemisia annua provides insight into the evolution of Asteraceae family and artemisinin biosynthesis.</title>
        <authorList>
            <person name="Shen Q."/>
            <person name="Zhang L."/>
            <person name="Liao Z."/>
            <person name="Wang S."/>
            <person name="Yan T."/>
            <person name="Shi P."/>
            <person name="Liu M."/>
            <person name="Fu X."/>
            <person name="Pan Q."/>
            <person name="Wang Y."/>
            <person name="Lv Z."/>
            <person name="Lu X."/>
            <person name="Zhang F."/>
            <person name="Jiang W."/>
            <person name="Ma Y."/>
            <person name="Chen M."/>
            <person name="Hao X."/>
            <person name="Li L."/>
            <person name="Tang Y."/>
            <person name="Lv G."/>
            <person name="Zhou Y."/>
            <person name="Sun X."/>
            <person name="Brodelius P.E."/>
            <person name="Rose J.K.C."/>
            <person name="Tang K."/>
        </authorList>
    </citation>
    <scope>NUCLEOTIDE SEQUENCE [LARGE SCALE GENOMIC DNA]</scope>
    <source>
        <strain evidence="3">cv. Huhao1</strain>
        <tissue evidence="2">Leaf</tissue>
    </source>
</reference>